<keyword evidence="3" id="KW-1185">Reference proteome</keyword>
<accession>A0ABS3QEK7</accession>
<comment type="caution">
    <text evidence="2">The sequence shown here is derived from an EMBL/GenBank/DDBJ whole genome shotgun (WGS) entry which is preliminary data.</text>
</comment>
<evidence type="ECO:0000313" key="2">
    <source>
        <dbReference type="EMBL" id="MBO2009160.1"/>
    </source>
</evidence>
<dbReference type="EMBL" id="JAGETZ010000003">
    <property type="protein sequence ID" value="MBO2009160.1"/>
    <property type="molecule type" value="Genomic_DNA"/>
</dbReference>
<evidence type="ECO:0000313" key="3">
    <source>
        <dbReference type="Proteomes" id="UP000664369"/>
    </source>
</evidence>
<feature type="domain" description="Baseplate J-like C-terminal" evidence="1">
    <location>
        <begin position="181"/>
        <end position="238"/>
    </location>
</feature>
<sequence>MARSISDIQAAIAADRAARTELAGLTSPSATAIYKLIEYVVAVALWAHETIFDRHQADVNALIAAAPAGVPSWYAARALEFQLGDPLVILPTGRAGYAAGTTGARIVTRATAKENDQTGKLFIKVAKNGASAGTLAALSNAELVQVQGYFARLRFAGTRLEVVSREADRLQLTGAVYYDPLLDVPAFKAAVLAAVQGYLANLAFDGLVYVARLEDAIQAVPGVQDVQLVTVAARVGLTAPTVFARMYETAAGYIVTEETAGLTLADTLTFIPNAT</sequence>
<name>A0ABS3QEK7_9BACT</name>
<protein>
    <recommendedName>
        <fullName evidence="1">Baseplate J-like C-terminal domain-containing protein</fullName>
    </recommendedName>
</protein>
<organism evidence="2 3">
    <name type="scientific">Hymenobacter negativus</name>
    <dbReference type="NCBI Taxonomy" id="2795026"/>
    <lineage>
        <taxon>Bacteria</taxon>
        <taxon>Pseudomonadati</taxon>
        <taxon>Bacteroidota</taxon>
        <taxon>Cytophagia</taxon>
        <taxon>Cytophagales</taxon>
        <taxon>Hymenobacteraceae</taxon>
        <taxon>Hymenobacter</taxon>
    </lineage>
</organism>
<evidence type="ECO:0000259" key="1">
    <source>
        <dbReference type="Pfam" id="PF26079"/>
    </source>
</evidence>
<gene>
    <name evidence="2" type="ORF">J4E00_08855</name>
</gene>
<dbReference type="Proteomes" id="UP000664369">
    <property type="component" value="Unassembled WGS sequence"/>
</dbReference>
<dbReference type="Pfam" id="PF26079">
    <property type="entry name" value="Baseplate_J_C"/>
    <property type="match status" value="1"/>
</dbReference>
<proteinExistence type="predicted"/>
<reference evidence="2 3" key="1">
    <citation type="submission" date="2021-03" db="EMBL/GenBank/DDBJ databases">
        <authorList>
            <person name="Kim M.K."/>
        </authorList>
    </citation>
    <scope>NUCLEOTIDE SEQUENCE [LARGE SCALE GENOMIC DNA]</scope>
    <source>
        <strain evidence="2 3">BT442</strain>
    </source>
</reference>
<dbReference type="RefSeq" id="WP_208174779.1">
    <property type="nucleotide sequence ID" value="NZ_JAGETZ010000003.1"/>
</dbReference>
<dbReference type="InterPro" id="IPR058530">
    <property type="entry name" value="Baseplate_J-like_C"/>
</dbReference>